<dbReference type="InterPro" id="IPR049940">
    <property type="entry name" value="GluQ/Sye"/>
</dbReference>
<proteinExistence type="inferred from homology"/>
<dbReference type="InterPro" id="IPR008925">
    <property type="entry name" value="aa_tRNA-synth_I_cd-bd_sf"/>
</dbReference>
<dbReference type="EC" id="6.1.1.17" evidence="11"/>
<keyword evidence="7 11" id="KW-0067">ATP-binding</keyword>
<keyword evidence="8 11" id="KW-0648">Protein biosynthesis</keyword>
<dbReference type="Proteomes" id="UP000229681">
    <property type="component" value="Unassembled WGS sequence"/>
</dbReference>
<keyword evidence="6 11" id="KW-0547">Nucleotide-binding</keyword>
<feature type="short sequence motif" description="'HIGH' region" evidence="11">
    <location>
        <begin position="16"/>
        <end position="26"/>
    </location>
</feature>
<dbReference type="SUPFAM" id="SSF48163">
    <property type="entry name" value="An anticodon-binding domain of class I aminoacyl-tRNA synthetases"/>
    <property type="match status" value="1"/>
</dbReference>
<comment type="function">
    <text evidence="11">Catalyzes the attachment of glutamate to tRNA(Glu) in a two-step reaction: glutamate is first activated by ATP to form Glu-AMP and then transferred to the acceptor end of tRNA(Glu).</text>
</comment>
<sequence length="499" mass="56148">MMSESELKPARTRYAPSPTGRTHLGNLRTALFAWLWARHTHGQFILRIEDTDRERLVEGAQEELMDALRWLGLTWDEGPDMANGRRYVQSYNLARYHEIVAQLLDSGRAYYCDCSPERLEIVRRTQQARGQKPRYDNHCRARALGAAENRVVRFAMPERGETLVHDLLRGTIRFENADHGDPIILKSDGYPTYHLASVVDDHDMRITHVIRADEWLPSTPIHVNLYAALGWQAPHFVHLPLVTDHERRKIKKRSDADQSAEYAEYAEMLRVATLRQRGYLPQAVFNFLAFLGWHPGTTEELMTPEEIVARFTLDRLSTSSAVFDVDRLNWFNQQHMKRLSNAELSALLVPYLQDAYPESARLADAAWCEALTAAVRDELVALSDVVEAARFAFEAPQTFTAEALAVLQNEAAPVALSALSAALPQTAQLTRAEAEATLKSVRDQLKQAHGLSGKQVLLPIRVALTGKIGGAHLTDILALLSVAELRERLQRALSKAPTA</sequence>
<dbReference type="GO" id="GO:0008270">
    <property type="term" value="F:zinc ion binding"/>
    <property type="evidence" value="ECO:0007669"/>
    <property type="project" value="InterPro"/>
</dbReference>
<dbReference type="InterPro" id="IPR020058">
    <property type="entry name" value="Glu/Gln-tRNA-synth_Ib_cat-dom"/>
</dbReference>
<feature type="domain" description="Aminoacyl-tRNA synthetase class I anticodon-binding" evidence="13">
    <location>
        <begin position="344"/>
        <end position="493"/>
    </location>
</feature>
<evidence type="ECO:0000256" key="8">
    <source>
        <dbReference type="ARBA" id="ARBA00022917"/>
    </source>
</evidence>
<evidence type="ECO:0000313" key="15">
    <source>
        <dbReference type="Proteomes" id="UP000229681"/>
    </source>
</evidence>
<feature type="binding site" evidence="11">
    <location>
        <position position="252"/>
    </location>
    <ligand>
        <name>ATP</name>
        <dbReference type="ChEBI" id="CHEBI:30616"/>
    </ligand>
</feature>
<evidence type="ECO:0000256" key="3">
    <source>
        <dbReference type="ARBA" id="ARBA00011245"/>
    </source>
</evidence>
<dbReference type="Pfam" id="PF19269">
    <property type="entry name" value="Anticodon_2"/>
    <property type="match status" value="1"/>
</dbReference>
<name>A0A2M8PFH7_9CHLR</name>
<keyword evidence="5 11" id="KW-0436">Ligase</keyword>
<evidence type="ECO:0000256" key="1">
    <source>
        <dbReference type="ARBA" id="ARBA00004496"/>
    </source>
</evidence>
<protein>
    <recommendedName>
        <fullName evidence="11">Glutamate--tRNA ligase</fullName>
        <ecNumber evidence="11">6.1.1.17</ecNumber>
    </recommendedName>
    <alternativeName>
        <fullName evidence="11">Glutamyl-tRNA synthetase</fullName>
        <shortName evidence="11">GluRS</shortName>
    </alternativeName>
</protein>
<evidence type="ECO:0000256" key="6">
    <source>
        <dbReference type="ARBA" id="ARBA00022741"/>
    </source>
</evidence>
<dbReference type="Gene3D" id="3.40.50.620">
    <property type="entry name" value="HUPs"/>
    <property type="match status" value="1"/>
</dbReference>
<comment type="subcellular location">
    <subcellularLocation>
        <location evidence="1 11">Cytoplasm</location>
    </subcellularLocation>
</comment>
<dbReference type="SUPFAM" id="SSF52374">
    <property type="entry name" value="Nucleotidylyl transferase"/>
    <property type="match status" value="1"/>
</dbReference>
<feature type="domain" description="Glutamyl/glutaminyl-tRNA synthetase class Ib catalytic" evidence="12">
    <location>
        <begin position="11"/>
        <end position="330"/>
    </location>
</feature>
<dbReference type="CDD" id="cd00808">
    <property type="entry name" value="GluRS_core"/>
    <property type="match status" value="1"/>
</dbReference>
<evidence type="ECO:0000256" key="7">
    <source>
        <dbReference type="ARBA" id="ARBA00022840"/>
    </source>
</evidence>
<evidence type="ECO:0000259" key="12">
    <source>
        <dbReference type="Pfam" id="PF00749"/>
    </source>
</evidence>
<dbReference type="InterPro" id="IPR020751">
    <property type="entry name" value="aa-tRNA-synth_I_codon-bd_sub2"/>
</dbReference>
<dbReference type="GO" id="GO:0004818">
    <property type="term" value="F:glutamate-tRNA ligase activity"/>
    <property type="evidence" value="ECO:0007669"/>
    <property type="project" value="UniProtKB-UniRule"/>
</dbReference>
<keyword evidence="4 11" id="KW-0963">Cytoplasm</keyword>
<accession>A0A2M8PFH7</accession>
<dbReference type="PANTHER" id="PTHR43311">
    <property type="entry name" value="GLUTAMATE--TRNA LIGASE"/>
    <property type="match status" value="1"/>
</dbReference>
<evidence type="ECO:0000256" key="10">
    <source>
        <dbReference type="ARBA" id="ARBA00048351"/>
    </source>
</evidence>
<dbReference type="PANTHER" id="PTHR43311:SF2">
    <property type="entry name" value="GLUTAMATE--TRNA LIGASE, MITOCHONDRIAL-RELATED"/>
    <property type="match status" value="1"/>
</dbReference>
<dbReference type="GO" id="GO:0006424">
    <property type="term" value="P:glutamyl-tRNA aminoacylation"/>
    <property type="evidence" value="ECO:0007669"/>
    <property type="project" value="UniProtKB-UniRule"/>
</dbReference>
<dbReference type="GO" id="GO:0005524">
    <property type="term" value="F:ATP binding"/>
    <property type="evidence" value="ECO:0007669"/>
    <property type="project" value="UniProtKB-UniRule"/>
</dbReference>
<dbReference type="InterPro" id="IPR004527">
    <property type="entry name" value="Glu-tRNA-ligase_bac/mito"/>
</dbReference>
<dbReference type="InterPro" id="IPR033910">
    <property type="entry name" value="GluRS_core"/>
</dbReference>
<dbReference type="HAMAP" id="MF_00022">
    <property type="entry name" value="Glu_tRNA_synth_type1"/>
    <property type="match status" value="1"/>
</dbReference>
<dbReference type="InterPro" id="IPR020752">
    <property type="entry name" value="Glu-tRNA-synth_I_codon-bd_sub1"/>
</dbReference>
<evidence type="ECO:0000256" key="9">
    <source>
        <dbReference type="ARBA" id="ARBA00023146"/>
    </source>
</evidence>
<dbReference type="EMBL" id="PGTM01000065">
    <property type="protein sequence ID" value="PJF36293.1"/>
    <property type="molecule type" value="Genomic_DNA"/>
</dbReference>
<comment type="subunit">
    <text evidence="3 11">Monomer.</text>
</comment>
<comment type="similarity">
    <text evidence="2 11">Belongs to the class-I aminoacyl-tRNA synthetase family. Glutamate--tRNA ligase type 1 subfamily.</text>
</comment>
<dbReference type="Pfam" id="PF00749">
    <property type="entry name" value="tRNA-synt_1c"/>
    <property type="match status" value="1"/>
</dbReference>
<dbReference type="FunFam" id="3.40.50.620:FF:000007">
    <property type="entry name" value="Glutamate--tRNA ligase"/>
    <property type="match status" value="1"/>
</dbReference>
<dbReference type="GO" id="GO:0005737">
    <property type="term" value="C:cytoplasm"/>
    <property type="evidence" value="ECO:0007669"/>
    <property type="project" value="UniProtKB-SubCell"/>
</dbReference>
<evidence type="ECO:0000256" key="4">
    <source>
        <dbReference type="ARBA" id="ARBA00022490"/>
    </source>
</evidence>
<dbReference type="PRINTS" id="PR00987">
    <property type="entry name" value="TRNASYNTHGLU"/>
</dbReference>
<comment type="catalytic activity">
    <reaction evidence="10 11">
        <text>tRNA(Glu) + L-glutamate + ATP = L-glutamyl-tRNA(Glu) + AMP + diphosphate</text>
        <dbReference type="Rhea" id="RHEA:23540"/>
        <dbReference type="Rhea" id="RHEA-COMP:9663"/>
        <dbReference type="Rhea" id="RHEA-COMP:9680"/>
        <dbReference type="ChEBI" id="CHEBI:29985"/>
        <dbReference type="ChEBI" id="CHEBI:30616"/>
        <dbReference type="ChEBI" id="CHEBI:33019"/>
        <dbReference type="ChEBI" id="CHEBI:78442"/>
        <dbReference type="ChEBI" id="CHEBI:78520"/>
        <dbReference type="ChEBI" id="CHEBI:456215"/>
        <dbReference type="EC" id="6.1.1.17"/>
    </reaction>
</comment>
<evidence type="ECO:0000256" key="2">
    <source>
        <dbReference type="ARBA" id="ARBA00007894"/>
    </source>
</evidence>
<dbReference type="InterPro" id="IPR045462">
    <property type="entry name" value="aa-tRNA-synth_I_cd-bd"/>
</dbReference>
<dbReference type="AlphaFoldDB" id="A0A2M8PFH7"/>
<reference evidence="14 15" key="1">
    <citation type="submission" date="2017-11" db="EMBL/GenBank/DDBJ databases">
        <title>Evolution of Phototrophy in the Chloroflexi Phylum Driven by Horizontal Gene Transfer.</title>
        <authorList>
            <person name="Ward L.M."/>
            <person name="Hemp J."/>
            <person name="Shih P.M."/>
            <person name="Mcglynn S.E."/>
            <person name="Fischer W."/>
        </authorList>
    </citation>
    <scope>NUCLEOTIDE SEQUENCE [LARGE SCALE GENOMIC DNA]</scope>
    <source>
        <strain evidence="14">JP3_13</strain>
    </source>
</reference>
<evidence type="ECO:0000259" key="13">
    <source>
        <dbReference type="Pfam" id="PF19269"/>
    </source>
</evidence>
<dbReference type="InterPro" id="IPR000924">
    <property type="entry name" value="Glu/Gln-tRNA-synth"/>
</dbReference>
<evidence type="ECO:0000256" key="5">
    <source>
        <dbReference type="ARBA" id="ARBA00022598"/>
    </source>
</evidence>
<comment type="caution">
    <text evidence="14">The sequence shown here is derived from an EMBL/GenBank/DDBJ whole genome shotgun (WGS) entry which is preliminary data.</text>
</comment>
<organism evidence="14 15">
    <name type="scientific">Candidatus Thermofonsia Clade 1 bacterium</name>
    <dbReference type="NCBI Taxonomy" id="2364210"/>
    <lineage>
        <taxon>Bacteria</taxon>
        <taxon>Bacillati</taxon>
        <taxon>Chloroflexota</taxon>
        <taxon>Candidatus Thermofontia</taxon>
        <taxon>Candidatus Thermofonsia Clade 1</taxon>
    </lineage>
</organism>
<comment type="caution">
    <text evidence="11">Lacks conserved residue(s) required for the propagation of feature annotation.</text>
</comment>
<dbReference type="InterPro" id="IPR014729">
    <property type="entry name" value="Rossmann-like_a/b/a_fold"/>
</dbReference>
<keyword evidence="9 11" id="KW-0030">Aminoacyl-tRNA synthetase</keyword>
<dbReference type="GO" id="GO:0000049">
    <property type="term" value="F:tRNA binding"/>
    <property type="evidence" value="ECO:0007669"/>
    <property type="project" value="InterPro"/>
</dbReference>
<gene>
    <name evidence="11" type="primary">gltX</name>
    <name evidence="14" type="ORF">CUN49_06225</name>
</gene>
<dbReference type="Gene3D" id="1.10.10.350">
    <property type="match status" value="1"/>
</dbReference>
<dbReference type="NCBIfam" id="TIGR00464">
    <property type="entry name" value="gltX_bact"/>
    <property type="match status" value="1"/>
</dbReference>
<dbReference type="Gene3D" id="1.10.8.70">
    <property type="entry name" value="Glutamate-tRNA synthetase, class I, anticodon-binding domain 1"/>
    <property type="match status" value="1"/>
</dbReference>
<evidence type="ECO:0000313" key="14">
    <source>
        <dbReference type="EMBL" id="PJF36293.1"/>
    </source>
</evidence>
<evidence type="ECO:0000256" key="11">
    <source>
        <dbReference type="HAMAP-Rule" id="MF_00022"/>
    </source>
</evidence>